<comment type="caution">
    <text evidence="2">The sequence shown here is derived from an EMBL/GenBank/DDBJ whole genome shotgun (WGS) entry which is preliminary data.</text>
</comment>
<feature type="transmembrane region" description="Helical" evidence="1">
    <location>
        <begin position="91"/>
        <end position="110"/>
    </location>
</feature>
<feature type="transmembrane region" description="Helical" evidence="1">
    <location>
        <begin position="147"/>
        <end position="164"/>
    </location>
</feature>
<evidence type="ECO:0008006" key="4">
    <source>
        <dbReference type="Google" id="ProtNLM"/>
    </source>
</evidence>
<feature type="transmembrane region" description="Helical" evidence="1">
    <location>
        <begin position="170"/>
        <end position="192"/>
    </location>
</feature>
<feature type="transmembrane region" description="Helical" evidence="1">
    <location>
        <begin position="58"/>
        <end position="79"/>
    </location>
</feature>
<evidence type="ECO:0000313" key="2">
    <source>
        <dbReference type="EMBL" id="MYM19353.1"/>
    </source>
</evidence>
<feature type="transmembrane region" description="Helical" evidence="1">
    <location>
        <begin position="116"/>
        <end position="135"/>
    </location>
</feature>
<name>A0A6N9H5Z4_9MICO</name>
<dbReference type="Proteomes" id="UP000469215">
    <property type="component" value="Unassembled WGS sequence"/>
</dbReference>
<protein>
    <recommendedName>
        <fullName evidence="4">DUF308 domain-containing protein</fullName>
    </recommendedName>
</protein>
<keyword evidence="1" id="KW-1133">Transmembrane helix</keyword>
<keyword evidence="3" id="KW-1185">Reference proteome</keyword>
<evidence type="ECO:0000256" key="1">
    <source>
        <dbReference type="SAM" id="Phobius"/>
    </source>
</evidence>
<proteinExistence type="predicted"/>
<dbReference type="AlphaFoldDB" id="A0A6N9H5Z4"/>
<organism evidence="2 3">
    <name type="scientific">Brevibacterium rongguiense</name>
    <dbReference type="NCBI Taxonomy" id="2695267"/>
    <lineage>
        <taxon>Bacteria</taxon>
        <taxon>Bacillati</taxon>
        <taxon>Actinomycetota</taxon>
        <taxon>Actinomycetes</taxon>
        <taxon>Micrococcales</taxon>
        <taxon>Brevibacteriaceae</taxon>
        <taxon>Brevibacterium</taxon>
    </lineage>
</organism>
<evidence type="ECO:0000313" key="3">
    <source>
        <dbReference type="Proteomes" id="UP000469215"/>
    </source>
</evidence>
<accession>A0A6N9H5Z4</accession>
<keyword evidence="1" id="KW-0472">Membrane</keyword>
<gene>
    <name evidence="2" type="ORF">GSY69_05055</name>
</gene>
<dbReference type="RefSeq" id="WP_160952781.1">
    <property type="nucleotide sequence ID" value="NZ_WWEQ01000014.1"/>
</dbReference>
<sequence length="202" mass="21218">MTPAHDTAATAAPAPPPARLSARDGAFMIARGAAGAAFGLATVFWPRVQLASAAQLAIGVRTAALVTLGYLLVAGILLFLQSVRQRGTVRLVLQCEAIIVLPAAVFLLLAQQPGQLRAAVCIWALLYGLLELWMYRVRRAEPMAADFLISAGLHVLLAVIVGFGTQMAALSVFGFAGAAVLIVSVLFIVGGATRRMRARKEA</sequence>
<reference evidence="2 3" key="1">
    <citation type="submission" date="2020-01" db="EMBL/GenBank/DDBJ databases">
        <authorList>
            <person name="Deng T."/>
        </authorList>
    </citation>
    <scope>NUCLEOTIDE SEQUENCE [LARGE SCALE GENOMIC DNA]</scope>
    <source>
        <strain evidence="2 3">5221</strain>
    </source>
</reference>
<dbReference type="EMBL" id="WWEQ01000014">
    <property type="protein sequence ID" value="MYM19353.1"/>
    <property type="molecule type" value="Genomic_DNA"/>
</dbReference>
<feature type="transmembrane region" description="Helical" evidence="1">
    <location>
        <begin position="28"/>
        <end position="46"/>
    </location>
</feature>
<keyword evidence="1" id="KW-0812">Transmembrane</keyword>